<reference evidence="2" key="2">
    <citation type="journal article" date="2020" name="Nat. Commun.">
        <title>Large-scale genome sequencing of mycorrhizal fungi provides insights into the early evolution of symbiotic traits.</title>
        <authorList>
            <person name="Miyauchi S."/>
            <person name="Kiss E."/>
            <person name="Kuo A."/>
            <person name="Drula E."/>
            <person name="Kohler A."/>
            <person name="Sanchez-Garcia M."/>
            <person name="Morin E."/>
            <person name="Andreopoulos B."/>
            <person name="Barry K.W."/>
            <person name="Bonito G."/>
            <person name="Buee M."/>
            <person name="Carver A."/>
            <person name="Chen C."/>
            <person name="Cichocki N."/>
            <person name="Clum A."/>
            <person name="Culley D."/>
            <person name="Crous P.W."/>
            <person name="Fauchery L."/>
            <person name="Girlanda M."/>
            <person name="Hayes R.D."/>
            <person name="Keri Z."/>
            <person name="LaButti K."/>
            <person name="Lipzen A."/>
            <person name="Lombard V."/>
            <person name="Magnuson J."/>
            <person name="Maillard F."/>
            <person name="Murat C."/>
            <person name="Nolan M."/>
            <person name="Ohm R.A."/>
            <person name="Pangilinan J."/>
            <person name="Pereira M.F."/>
            <person name="Perotto S."/>
            <person name="Peter M."/>
            <person name="Pfister S."/>
            <person name="Riley R."/>
            <person name="Sitrit Y."/>
            <person name="Stielow J.B."/>
            <person name="Szollosi G."/>
            <person name="Zifcakova L."/>
            <person name="Stursova M."/>
            <person name="Spatafora J.W."/>
            <person name="Tedersoo L."/>
            <person name="Vaario L.M."/>
            <person name="Yamada A."/>
            <person name="Yan M."/>
            <person name="Wang P."/>
            <person name="Xu J."/>
            <person name="Bruns T."/>
            <person name="Baldrian P."/>
            <person name="Vilgalys R."/>
            <person name="Dunand C."/>
            <person name="Henrissat B."/>
            <person name="Grigoriev I.V."/>
            <person name="Hibbett D."/>
            <person name="Nagy L.G."/>
            <person name="Martin F.M."/>
        </authorList>
    </citation>
    <scope>NUCLEOTIDE SEQUENCE</scope>
    <source>
        <strain evidence="2">Prilba</strain>
    </source>
</reference>
<feature type="region of interest" description="Disordered" evidence="1">
    <location>
        <begin position="222"/>
        <end position="292"/>
    </location>
</feature>
<gene>
    <name evidence="2" type="ORF">DFH94DRAFT_681273</name>
</gene>
<feature type="region of interest" description="Disordered" evidence="1">
    <location>
        <begin position="1"/>
        <end position="62"/>
    </location>
</feature>
<protein>
    <recommendedName>
        <fullName evidence="4">RRM domain-containing protein</fullName>
    </recommendedName>
</protein>
<evidence type="ECO:0000256" key="1">
    <source>
        <dbReference type="SAM" id="MobiDB-lite"/>
    </source>
</evidence>
<dbReference type="OrthoDB" id="3071736at2759"/>
<feature type="compositionally biased region" description="Low complexity" evidence="1">
    <location>
        <begin position="236"/>
        <end position="252"/>
    </location>
</feature>
<organism evidence="2 3">
    <name type="scientific">Russula ochroleuca</name>
    <dbReference type="NCBI Taxonomy" id="152965"/>
    <lineage>
        <taxon>Eukaryota</taxon>
        <taxon>Fungi</taxon>
        <taxon>Dikarya</taxon>
        <taxon>Basidiomycota</taxon>
        <taxon>Agaricomycotina</taxon>
        <taxon>Agaricomycetes</taxon>
        <taxon>Russulales</taxon>
        <taxon>Russulaceae</taxon>
        <taxon>Russula</taxon>
    </lineage>
</organism>
<evidence type="ECO:0000313" key="3">
    <source>
        <dbReference type="Proteomes" id="UP000759537"/>
    </source>
</evidence>
<feature type="compositionally biased region" description="Basic and acidic residues" evidence="1">
    <location>
        <begin position="31"/>
        <end position="42"/>
    </location>
</feature>
<dbReference type="EMBL" id="WHVB01000006">
    <property type="protein sequence ID" value="KAF8481965.1"/>
    <property type="molecule type" value="Genomic_DNA"/>
</dbReference>
<reference evidence="2" key="1">
    <citation type="submission" date="2019-10" db="EMBL/GenBank/DDBJ databases">
        <authorList>
            <consortium name="DOE Joint Genome Institute"/>
            <person name="Kuo A."/>
            <person name="Miyauchi S."/>
            <person name="Kiss E."/>
            <person name="Drula E."/>
            <person name="Kohler A."/>
            <person name="Sanchez-Garcia M."/>
            <person name="Andreopoulos B."/>
            <person name="Barry K.W."/>
            <person name="Bonito G."/>
            <person name="Buee M."/>
            <person name="Carver A."/>
            <person name="Chen C."/>
            <person name="Cichocki N."/>
            <person name="Clum A."/>
            <person name="Culley D."/>
            <person name="Crous P.W."/>
            <person name="Fauchery L."/>
            <person name="Girlanda M."/>
            <person name="Hayes R."/>
            <person name="Keri Z."/>
            <person name="LaButti K."/>
            <person name="Lipzen A."/>
            <person name="Lombard V."/>
            <person name="Magnuson J."/>
            <person name="Maillard F."/>
            <person name="Morin E."/>
            <person name="Murat C."/>
            <person name="Nolan M."/>
            <person name="Ohm R."/>
            <person name="Pangilinan J."/>
            <person name="Pereira M."/>
            <person name="Perotto S."/>
            <person name="Peter M."/>
            <person name="Riley R."/>
            <person name="Sitrit Y."/>
            <person name="Stielow B."/>
            <person name="Szollosi G."/>
            <person name="Zifcakova L."/>
            <person name="Stursova M."/>
            <person name="Spatafora J.W."/>
            <person name="Tedersoo L."/>
            <person name="Vaario L.-M."/>
            <person name="Yamada A."/>
            <person name="Yan M."/>
            <person name="Wang P."/>
            <person name="Xu J."/>
            <person name="Bruns T."/>
            <person name="Baldrian P."/>
            <person name="Vilgalys R."/>
            <person name="Henrissat B."/>
            <person name="Grigoriev I.V."/>
            <person name="Hibbett D."/>
            <person name="Nagy L.G."/>
            <person name="Martin F.M."/>
        </authorList>
    </citation>
    <scope>NUCLEOTIDE SEQUENCE</scope>
    <source>
        <strain evidence="2">Prilba</strain>
    </source>
</reference>
<dbReference type="Proteomes" id="UP000759537">
    <property type="component" value="Unassembled WGS sequence"/>
</dbReference>
<proteinExistence type="predicted"/>
<evidence type="ECO:0008006" key="4">
    <source>
        <dbReference type="Google" id="ProtNLM"/>
    </source>
</evidence>
<feature type="region of interest" description="Disordered" evidence="1">
    <location>
        <begin position="170"/>
        <end position="209"/>
    </location>
</feature>
<sequence length="410" mass="44202">MPIIVQSPTPTDEDAAPTTPPRSSSRRKSRLERWIGDQHAHADEEDQGDGIAQGSSPNSHPYLAYCDMRQARSASCDDDSRSIPDSFVLVDGDDGIGGSCREEPNGFGEALFGLGTPQGTRSYSSLLCTPPSLRAFRFSLSPTRTTSLSPYDSSPSLHRHSAHRFSLSMGRHGRTFSDGSPAPPHLQNSPKELPSTGSPRSWPFKRPTVLGTFTPAGSDVSVDEGSALHLSPPRPSFSSSLTFSSGTTGASTDPATPNIGFPTYPSSSRPKGPQHSLWSLPADASHLHDPPNGENSVLLKPGSLRLPFSFKTSGKSFRHVPTVLPISREKRKKKLVVSGIAKGDQARLEGVRKWCESFGEVNQITRMPNGDLHIDFRKAEVADTVCRVNARVHIAGVGSVSLSWYSGKRP</sequence>
<accession>A0A9P5MYN1</accession>
<dbReference type="AlphaFoldDB" id="A0A9P5MYN1"/>
<comment type="caution">
    <text evidence="2">The sequence shown here is derived from an EMBL/GenBank/DDBJ whole genome shotgun (WGS) entry which is preliminary data.</text>
</comment>
<evidence type="ECO:0000313" key="2">
    <source>
        <dbReference type="EMBL" id="KAF8481965.1"/>
    </source>
</evidence>
<feature type="compositionally biased region" description="Polar residues" evidence="1">
    <location>
        <begin position="186"/>
        <end position="199"/>
    </location>
</feature>
<name>A0A9P5MYN1_9AGAM</name>
<keyword evidence="3" id="KW-1185">Reference proteome</keyword>